<dbReference type="Pfam" id="PF13403">
    <property type="entry name" value="Hint_2"/>
    <property type="match status" value="1"/>
</dbReference>
<protein>
    <submittedName>
        <fullName evidence="3">Ca2+-binding protein, RTX toxin-related</fullName>
    </submittedName>
</protein>
<dbReference type="SUPFAM" id="SSF51120">
    <property type="entry name" value="beta-Roll"/>
    <property type="match status" value="1"/>
</dbReference>
<dbReference type="AlphaFoldDB" id="A0A1I6GA95"/>
<proteinExistence type="predicted"/>
<dbReference type="RefSeq" id="WP_090213598.1">
    <property type="nucleotide sequence ID" value="NZ_FOYO01000001.1"/>
</dbReference>
<dbReference type="EMBL" id="FOYO01000001">
    <property type="protein sequence ID" value="SFR39132.1"/>
    <property type="molecule type" value="Genomic_DNA"/>
</dbReference>
<dbReference type="PROSITE" id="PS00330">
    <property type="entry name" value="HEMOLYSIN_CALCIUM"/>
    <property type="match status" value="1"/>
</dbReference>
<gene>
    <name evidence="3" type="ORF">SAMN04488002_1142</name>
</gene>
<evidence type="ECO:0000259" key="2">
    <source>
        <dbReference type="Pfam" id="PF13403"/>
    </source>
</evidence>
<dbReference type="InterPro" id="IPR028992">
    <property type="entry name" value="Hedgehog/Intein_dom"/>
</dbReference>
<feature type="region of interest" description="Disordered" evidence="1">
    <location>
        <begin position="420"/>
        <end position="446"/>
    </location>
</feature>
<dbReference type="Proteomes" id="UP000199658">
    <property type="component" value="Unassembled WGS sequence"/>
</dbReference>
<dbReference type="Gene3D" id="2.150.10.10">
    <property type="entry name" value="Serralysin-like metalloprotease, C-terminal"/>
    <property type="match status" value="1"/>
</dbReference>
<feature type="domain" description="Hedgehog/Intein (Hint)" evidence="2">
    <location>
        <begin position="528"/>
        <end position="665"/>
    </location>
</feature>
<accession>A0A1I6GA95</accession>
<sequence length="712" mass="74276">MAVYDLSFYDVDADTIFSHTVGATSTYTGPASAAGDATITDNGAGIDGLTLEDSKKGETATATTTLNGVTVSGTGVDAERSWTVRDTVTGEEFQVIRFRIDSGANAGNYTLSEQPLVVGRAYEIVNYDKDPDAGAGDPVLTYSEYVPESDGVVDGTTGDDTIDATYTGDPHQDMVDGNDAPGVAAPTASEFNWTDYTDEQDLRGGVSQDTGGITVNVTYSDVQTNEEFSAELSGGTDAIYVAPGEPFNTNSAGYIFANGSADNTTVTMDFSANTGSGFENEVENVSFRISDIDGLNDGSNNFLDIVTVRAFDADGNEVPVVITGGSNHTVTGNTVTASASNGSAGDESGSALFEIAGPASQIVITYDNGGTTQQAVYLSDVHFDSVPLGADDDVINAGDGNDTVYAGYGDDTVNGDAGNDILDGQSGNDTLSGGTGNDTLFMGQSDVGSGDDGDDTFLIDGAQLNGGSMTIVGGEGAETAGDTLDFNGQLVLGSIVYTDPTTAIGRESGTATLLDGTTVTFSEIENIICFVSGTDIETPYGPRKIEQLRAGDLVLTRDCGPQPIRWAGKRTIKTTPTTAPIEFMPGTVGNTSRLLVSPQHRMLHTGYQAELYFGASEVLVAASHLVNGRDVVQCETGIVTYHHFVFDDHQIVSANGAASESYHPGAYSLPGLHDKSRQELFEVFPELRVNPIAYGRSARLSVKGRLAPLLAA</sequence>
<dbReference type="Gene3D" id="2.170.16.10">
    <property type="entry name" value="Hedgehog/Intein (Hint) domain"/>
    <property type="match status" value="1"/>
</dbReference>
<dbReference type="Pfam" id="PF00353">
    <property type="entry name" value="HemolysinCabind"/>
    <property type="match status" value="1"/>
</dbReference>
<organism evidence="3 4">
    <name type="scientific">Litoreibacter janthinus</name>
    <dbReference type="NCBI Taxonomy" id="670154"/>
    <lineage>
        <taxon>Bacteria</taxon>
        <taxon>Pseudomonadati</taxon>
        <taxon>Pseudomonadota</taxon>
        <taxon>Alphaproteobacteria</taxon>
        <taxon>Rhodobacterales</taxon>
        <taxon>Roseobacteraceae</taxon>
        <taxon>Litoreibacter</taxon>
    </lineage>
</organism>
<dbReference type="STRING" id="670154.SAMN04488002_1142"/>
<name>A0A1I6GA95_9RHOB</name>
<evidence type="ECO:0000313" key="4">
    <source>
        <dbReference type="Proteomes" id="UP000199658"/>
    </source>
</evidence>
<evidence type="ECO:0000256" key="1">
    <source>
        <dbReference type="SAM" id="MobiDB-lite"/>
    </source>
</evidence>
<dbReference type="InterPro" id="IPR036844">
    <property type="entry name" value="Hint_dom_sf"/>
</dbReference>
<keyword evidence="4" id="KW-1185">Reference proteome</keyword>
<dbReference type="SUPFAM" id="SSF51294">
    <property type="entry name" value="Hedgehog/intein (Hint) domain"/>
    <property type="match status" value="1"/>
</dbReference>
<dbReference type="InterPro" id="IPR001343">
    <property type="entry name" value="Hemolysn_Ca-bd"/>
</dbReference>
<dbReference type="InterPro" id="IPR011049">
    <property type="entry name" value="Serralysin-like_metalloprot_C"/>
</dbReference>
<dbReference type="PRINTS" id="PR00313">
    <property type="entry name" value="CABNDNGRPT"/>
</dbReference>
<evidence type="ECO:0000313" key="3">
    <source>
        <dbReference type="EMBL" id="SFR39132.1"/>
    </source>
</evidence>
<reference evidence="4" key="1">
    <citation type="submission" date="2016-10" db="EMBL/GenBank/DDBJ databases">
        <authorList>
            <person name="Varghese N."/>
            <person name="Submissions S."/>
        </authorList>
    </citation>
    <scope>NUCLEOTIDE SEQUENCE [LARGE SCALE GENOMIC DNA]</scope>
    <source>
        <strain evidence="4">DSM 26921</strain>
    </source>
</reference>
<dbReference type="InterPro" id="IPR018511">
    <property type="entry name" value="Hemolysin-typ_Ca-bd_CS"/>
</dbReference>
<dbReference type="OrthoDB" id="6305173at2"/>
<dbReference type="GO" id="GO:0005509">
    <property type="term" value="F:calcium ion binding"/>
    <property type="evidence" value="ECO:0007669"/>
    <property type="project" value="InterPro"/>
</dbReference>